<dbReference type="Proteomes" id="UP000032180">
    <property type="component" value="Chromosome 5"/>
</dbReference>
<evidence type="ECO:0000313" key="2">
    <source>
        <dbReference type="EnsemblPlants" id="LPERR05G11340.1"/>
    </source>
</evidence>
<reference evidence="2 3" key="1">
    <citation type="submission" date="2012-08" db="EMBL/GenBank/DDBJ databases">
        <title>Oryza genome evolution.</title>
        <authorList>
            <person name="Wing R.A."/>
        </authorList>
    </citation>
    <scope>NUCLEOTIDE SEQUENCE</scope>
</reference>
<proteinExistence type="predicted"/>
<dbReference type="AlphaFoldDB" id="A0A0D9WFV9"/>
<protein>
    <submittedName>
        <fullName evidence="2">Uncharacterized protein</fullName>
    </submittedName>
</protein>
<keyword evidence="1" id="KW-0472">Membrane</keyword>
<evidence type="ECO:0000313" key="3">
    <source>
        <dbReference type="Proteomes" id="UP000032180"/>
    </source>
</evidence>
<dbReference type="EnsemblPlants" id="LPERR05G11340.1">
    <property type="protein sequence ID" value="LPERR05G11340.1"/>
    <property type="gene ID" value="LPERR05G11340"/>
</dbReference>
<name>A0A0D9WFV9_9ORYZ</name>
<keyword evidence="3" id="KW-1185">Reference proteome</keyword>
<dbReference type="HOGENOM" id="CLU_2430263_0_0_1"/>
<sequence length="91" mass="9691">MAAAAAHASPFRTISPTSIIIDLDIIVSAKITTMVASKTMWLLIGSQQQDLMYLDEGFHGLAANPAGVLVVSSLPLIFVFIQLLTHAHSDS</sequence>
<evidence type="ECO:0000256" key="1">
    <source>
        <dbReference type="SAM" id="Phobius"/>
    </source>
</evidence>
<feature type="transmembrane region" description="Helical" evidence="1">
    <location>
        <begin position="61"/>
        <end position="84"/>
    </location>
</feature>
<dbReference type="Gramene" id="LPERR05G11340.1">
    <property type="protein sequence ID" value="LPERR05G11340.1"/>
    <property type="gene ID" value="LPERR05G11340"/>
</dbReference>
<reference evidence="3" key="2">
    <citation type="submission" date="2013-12" db="EMBL/GenBank/DDBJ databases">
        <authorList>
            <person name="Yu Y."/>
            <person name="Lee S."/>
            <person name="de Baynast K."/>
            <person name="Wissotski M."/>
            <person name="Liu L."/>
            <person name="Talag J."/>
            <person name="Goicoechea J."/>
            <person name="Angelova A."/>
            <person name="Jetty R."/>
            <person name="Kudrna D."/>
            <person name="Golser W."/>
            <person name="Rivera L."/>
            <person name="Zhang J."/>
            <person name="Wing R."/>
        </authorList>
    </citation>
    <scope>NUCLEOTIDE SEQUENCE</scope>
</reference>
<reference evidence="2" key="3">
    <citation type="submission" date="2015-04" db="UniProtKB">
        <authorList>
            <consortium name="EnsemblPlants"/>
        </authorList>
    </citation>
    <scope>IDENTIFICATION</scope>
</reference>
<keyword evidence="1" id="KW-1133">Transmembrane helix</keyword>
<accession>A0A0D9WFV9</accession>
<organism evidence="2 3">
    <name type="scientific">Leersia perrieri</name>
    <dbReference type="NCBI Taxonomy" id="77586"/>
    <lineage>
        <taxon>Eukaryota</taxon>
        <taxon>Viridiplantae</taxon>
        <taxon>Streptophyta</taxon>
        <taxon>Embryophyta</taxon>
        <taxon>Tracheophyta</taxon>
        <taxon>Spermatophyta</taxon>
        <taxon>Magnoliopsida</taxon>
        <taxon>Liliopsida</taxon>
        <taxon>Poales</taxon>
        <taxon>Poaceae</taxon>
        <taxon>BOP clade</taxon>
        <taxon>Oryzoideae</taxon>
        <taxon>Oryzeae</taxon>
        <taxon>Oryzinae</taxon>
        <taxon>Leersia</taxon>
    </lineage>
</organism>
<keyword evidence="1" id="KW-0812">Transmembrane</keyword>